<evidence type="ECO:0000313" key="2">
    <source>
        <dbReference type="EMBL" id="AGA64332.1"/>
    </source>
</evidence>
<dbReference type="HOGENOM" id="CLU_041643_0_0_5"/>
<dbReference type="PANTHER" id="PTHR30105">
    <property type="entry name" value="UNCHARACTERIZED YIBQ-RELATED"/>
    <property type="match status" value="1"/>
</dbReference>
<name>L0ETN9_LIBCB</name>
<dbReference type="CDD" id="cd10936">
    <property type="entry name" value="CE4_DAC2"/>
    <property type="match status" value="1"/>
</dbReference>
<dbReference type="KEGG" id="lcc:B488_03390"/>
<dbReference type="EMBL" id="CP003789">
    <property type="protein sequence ID" value="AGA64332.1"/>
    <property type="molecule type" value="Genomic_DNA"/>
</dbReference>
<sequence length="390" mass="43328">MAVDLHSPLGVEPSFRKDSRRKRFSSSVVLNFFVWSFLSGFSVYTAFSGYIRDTGVILNYDQLSSNKTSSPLSIRDSNIKSLQDFSKPQEDINQMGSDKRSILSKIIDHSTNSSGLSPSHVDQQQYFPAVPNENLMEDSVYGRLPIRGMDGKSPAKYYARSLSNTKGVRIAIVVSGLGISQTGTQYAISQLPENITLAFASGGNSLQRWGQEARKAGHEILLQVPMEAFDSSNKDYNLYTLTVNQSVQQLVDRLHQSLARMNSYVGVMNYLGGRFLSNPQSVQILFNELSKRGLLFFDDGTSLPAVTKKFAPLTKLPYLVADLYLDNHVDRVSILKNLDDLEKIARQKGTAIGVAVAFNESVDIITKWVEESYNRDISVVPLSNLADLTN</sequence>
<keyword evidence="3" id="KW-1185">Reference proteome</keyword>
<proteinExistence type="predicted"/>
<dbReference type="RefSeq" id="WP_015272759.1">
    <property type="nucleotide sequence ID" value="NC_019907.1"/>
</dbReference>
<feature type="transmembrane region" description="Helical" evidence="1">
    <location>
        <begin position="24"/>
        <end position="47"/>
    </location>
</feature>
<keyword evidence="1" id="KW-1133">Transmembrane helix</keyword>
<keyword evidence="1" id="KW-0472">Membrane</keyword>
<dbReference type="STRING" id="1215343.B488_03390"/>
<dbReference type="InterPro" id="IPR011330">
    <property type="entry name" value="Glyco_hydro/deAcase_b/a-brl"/>
</dbReference>
<dbReference type="PANTHER" id="PTHR30105:SF2">
    <property type="entry name" value="DIVERGENT POLYSACCHARIDE DEACETYLASE SUPERFAMILY"/>
    <property type="match status" value="1"/>
</dbReference>
<organism evidence="2 3">
    <name type="scientific">Liberibacter crescens (strain BT-1)</name>
    <dbReference type="NCBI Taxonomy" id="1215343"/>
    <lineage>
        <taxon>Bacteria</taxon>
        <taxon>Pseudomonadati</taxon>
        <taxon>Pseudomonadota</taxon>
        <taxon>Alphaproteobacteria</taxon>
        <taxon>Hyphomicrobiales</taxon>
        <taxon>Rhizobiaceae</taxon>
        <taxon>Liberibacter</taxon>
    </lineage>
</organism>
<dbReference type="InterPro" id="IPR006837">
    <property type="entry name" value="Divergent_DAC"/>
</dbReference>
<dbReference type="SUPFAM" id="SSF88713">
    <property type="entry name" value="Glycoside hydrolase/deacetylase"/>
    <property type="match status" value="1"/>
</dbReference>
<dbReference type="eggNOG" id="COG2861">
    <property type="taxonomic scope" value="Bacteria"/>
</dbReference>
<dbReference type="Gene3D" id="3.20.20.370">
    <property type="entry name" value="Glycoside hydrolase/deacetylase"/>
    <property type="match status" value="1"/>
</dbReference>
<keyword evidence="1" id="KW-0812">Transmembrane</keyword>
<dbReference type="PATRIC" id="fig|1215343.11.peg.348"/>
<dbReference type="GO" id="GO:0005975">
    <property type="term" value="P:carbohydrate metabolic process"/>
    <property type="evidence" value="ECO:0007669"/>
    <property type="project" value="InterPro"/>
</dbReference>
<dbReference type="Proteomes" id="UP000010799">
    <property type="component" value="Chromosome"/>
</dbReference>
<evidence type="ECO:0000313" key="3">
    <source>
        <dbReference type="Proteomes" id="UP000010799"/>
    </source>
</evidence>
<evidence type="ECO:0000256" key="1">
    <source>
        <dbReference type="SAM" id="Phobius"/>
    </source>
</evidence>
<reference evidence="2 3" key="1">
    <citation type="journal article" date="2012" name="Stand. Genomic Sci.">
        <title>Complete genome sequence of Liberibacter crescens BT-1.</title>
        <authorList>
            <person name="Leonard M.T."/>
            <person name="Fagen J.R."/>
            <person name="Davis-Richardson A.G."/>
            <person name="Davis M.J."/>
            <person name="Triplett E.W."/>
        </authorList>
    </citation>
    <scope>NUCLEOTIDE SEQUENCE [LARGE SCALE GENOMIC DNA]</scope>
    <source>
        <strain evidence="2 3">BT-1</strain>
    </source>
</reference>
<gene>
    <name evidence="2" type="ordered locus">B488_03390</name>
</gene>
<accession>L0ETN9</accession>
<dbReference type="AlphaFoldDB" id="L0ETN9"/>
<protein>
    <submittedName>
        <fullName evidence="2">Putative polysaccharide deacetylase</fullName>
    </submittedName>
</protein>
<dbReference type="Pfam" id="PF04748">
    <property type="entry name" value="Polysacc_deac_2"/>
    <property type="match status" value="1"/>
</dbReference>